<dbReference type="EMBL" id="JAAMPC010000006">
    <property type="protein sequence ID" value="KAG2307311.1"/>
    <property type="molecule type" value="Genomic_DNA"/>
</dbReference>
<dbReference type="AlphaFoldDB" id="A0A8X7VAE6"/>
<evidence type="ECO:0000259" key="3">
    <source>
        <dbReference type="Pfam" id="PF04504"/>
    </source>
</evidence>
<accession>A0A8X7VAE6</accession>
<evidence type="ECO:0000313" key="5">
    <source>
        <dbReference type="Proteomes" id="UP000886595"/>
    </source>
</evidence>
<dbReference type="PANTHER" id="PTHR31662">
    <property type="entry name" value="BNAANNG10740D PROTEIN-RELATED"/>
    <property type="match status" value="1"/>
</dbReference>
<feature type="domain" description="Glabrous enhancer-binding protein-like DBD" evidence="3">
    <location>
        <begin position="16"/>
        <end position="72"/>
    </location>
</feature>
<protein>
    <recommendedName>
        <fullName evidence="3">Glabrous enhancer-binding protein-like DBD domain-containing protein</fullName>
    </recommendedName>
</protein>
<evidence type="ECO:0000256" key="1">
    <source>
        <dbReference type="ARBA" id="ARBA00010820"/>
    </source>
</evidence>
<feature type="region of interest" description="Disordered" evidence="2">
    <location>
        <begin position="83"/>
        <end position="124"/>
    </location>
</feature>
<sequence length="204" mass="23150">MILHRDLVLRRMSVVPASLSGQEEAPLNQREFVDKIRNVKRRYKAKEKSGEEAYASSPHQQKCFQLSKAIWGAEGVAVESAISSNSQSKESEKGLTKKPDLVTPRKGKNNVQNGSKGGGMKKSQYVEKESDWDESSFFVEKWTKVPTVTKKETQEKMRKLHANELECQKFEEMLRVMKEKCAHDKVELLNEGTSLIIAADLIHT</sequence>
<name>A0A8X7VAE6_BRACI</name>
<dbReference type="GO" id="GO:0005634">
    <property type="term" value="C:nucleus"/>
    <property type="evidence" value="ECO:0007669"/>
    <property type="project" value="TreeGrafter"/>
</dbReference>
<dbReference type="Pfam" id="PF04504">
    <property type="entry name" value="GeBP-like_DBD"/>
    <property type="match status" value="1"/>
</dbReference>
<reference evidence="4 5" key="1">
    <citation type="submission" date="2020-02" db="EMBL/GenBank/DDBJ databases">
        <authorList>
            <person name="Ma Q."/>
            <person name="Huang Y."/>
            <person name="Song X."/>
            <person name="Pei D."/>
        </authorList>
    </citation>
    <scope>NUCLEOTIDE SEQUENCE [LARGE SCALE GENOMIC DNA]</scope>
    <source>
        <strain evidence="4">Sxm20200214</strain>
        <tissue evidence="4">Leaf</tissue>
    </source>
</reference>
<feature type="compositionally biased region" description="Basic and acidic residues" evidence="2">
    <location>
        <begin position="89"/>
        <end position="100"/>
    </location>
</feature>
<dbReference type="PANTHER" id="PTHR31662:SF64">
    <property type="entry name" value="NO APICAL MERISTEM-ASSOCIATED C-TERMINAL DOMAIN-CONTAINING PROTEIN"/>
    <property type="match status" value="1"/>
</dbReference>
<dbReference type="OrthoDB" id="1112495at2759"/>
<dbReference type="GO" id="GO:0006355">
    <property type="term" value="P:regulation of DNA-templated transcription"/>
    <property type="evidence" value="ECO:0007669"/>
    <property type="project" value="InterPro"/>
</dbReference>
<gene>
    <name evidence="4" type="ORF">Bca52824_027059</name>
</gene>
<dbReference type="Proteomes" id="UP000886595">
    <property type="component" value="Unassembled WGS sequence"/>
</dbReference>
<proteinExistence type="inferred from homology"/>
<keyword evidence="5" id="KW-1185">Reference proteome</keyword>
<dbReference type="InterPro" id="IPR007592">
    <property type="entry name" value="GEBP"/>
</dbReference>
<organism evidence="4 5">
    <name type="scientific">Brassica carinata</name>
    <name type="common">Ethiopian mustard</name>
    <name type="synonym">Abyssinian cabbage</name>
    <dbReference type="NCBI Taxonomy" id="52824"/>
    <lineage>
        <taxon>Eukaryota</taxon>
        <taxon>Viridiplantae</taxon>
        <taxon>Streptophyta</taxon>
        <taxon>Embryophyta</taxon>
        <taxon>Tracheophyta</taxon>
        <taxon>Spermatophyta</taxon>
        <taxon>Magnoliopsida</taxon>
        <taxon>eudicotyledons</taxon>
        <taxon>Gunneridae</taxon>
        <taxon>Pentapetalae</taxon>
        <taxon>rosids</taxon>
        <taxon>malvids</taxon>
        <taxon>Brassicales</taxon>
        <taxon>Brassicaceae</taxon>
        <taxon>Brassiceae</taxon>
        <taxon>Brassica</taxon>
    </lineage>
</organism>
<dbReference type="InterPro" id="IPR053932">
    <property type="entry name" value="GeBP-like_DBD"/>
</dbReference>
<comment type="caution">
    <text evidence="4">The sequence shown here is derived from an EMBL/GenBank/DDBJ whole genome shotgun (WGS) entry which is preliminary data.</text>
</comment>
<evidence type="ECO:0000313" key="4">
    <source>
        <dbReference type="EMBL" id="KAG2307311.1"/>
    </source>
</evidence>
<evidence type="ECO:0000256" key="2">
    <source>
        <dbReference type="SAM" id="MobiDB-lite"/>
    </source>
</evidence>
<comment type="similarity">
    <text evidence="1">Belongs to the GeBP family.</text>
</comment>